<evidence type="ECO:0000313" key="3">
    <source>
        <dbReference type="Proteomes" id="UP000554054"/>
    </source>
</evidence>
<sequence length="216" mass="23168">MALLPVGVAALREVRHLREVPFAALPLLFSMHQFVEVLVWLGNDGGVSSCVQSTATSAYVLFALPVLPTLVPLAVLLLEPRGSRLRVAPFVVLGLVVSAYLSVAVLDGPIDVDVRAHAIVYGVDLNHGIWWAILYVLAVIGPSILSGYPSIVAFGVVNLVGLSVVATLYVSAFASLWCVFAACSSLLVLVHMRRRRRLPDAHRLHGHPLLPSDATV</sequence>
<keyword evidence="1" id="KW-0812">Transmembrane</keyword>
<keyword evidence="1" id="KW-1133">Transmembrane helix</keyword>
<evidence type="ECO:0000313" key="2">
    <source>
        <dbReference type="EMBL" id="NYF99698.1"/>
    </source>
</evidence>
<feature type="transmembrane region" description="Helical" evidence="1">
    <location>
        <begin position="59"/>
        <end position="78"/>
    </location>
</feature>
<keyword evidence="3" id="KW-1185">Reference proteome</keyword>
<gene>
    <name evidence="2" type="ORF">BJY20_003090</name>
</gene>
<evidence type="ECO:0000256" key="1">
    <source>
        <dbReference type="SAM" id="Phobius"/>
    </source>
</evidence>
<feature type="transmembrane region" description="Helical" evidence="1">
    <location>
        <begin position="20"/>
        <end position="39"/>
    </location>
</feature>
<comment type="caution">
    <text evidence="2">The sequence shown here is derived from an EMBL/GenBank/DDBJ whole genome shotgun (WGS) entry which is preliminary data.</text>
</comment>
<proteinExistence type="predicted"/>
<reference evidence="2 3" key="1">
    <citation type="submission" date="2020-07" db="EMBL/GenBank/DDBJ databases">
        <title>Sequencing the genomes of 1000 actinobacteria strains.</title>
        <authorList>
            <person name="Klenk H.-P."/>
        </authorList>
    </citation>
    <scope>NUCLEOTIDE SEQUENCE [LARGE SCALE GENOMIC DNA]</scope>
    <source>
        <strain evidence="2 3">DSM 26154</strain>
    </source>
</reference>
<protein>
    <submittedName>
        <fullName evidence="2">Uncharacterized protein</fullName>
    </submittedName>
</protein>
<feature type="transmembrane region" description="Helical" evidence="1">
    <location>
        <begin position="85"/>
        <end position="106"/>
    </location>
</feature>
<feature type="transmembrane region" description="Helical" evidence="1">
    <location>
        <begin position="172"/>
        <end position="190"/>
    </location>
</feature>
<dbReference type="Pfam" id="PF20334">
    <property type="entry name" value="DUF6629"/>
    <property type="match status" value="1"/>
</dbReference>
<keyword evidence="1" id="KW-0472">Membrane</keyword>
<dbReference type="InterPro" id="IPR046737">
    <property type="entry name" value="DUF6629"/>
</dbReference>
<dbReference type="EMBL" id="JACCAE010000001">
    <property type="protein sequence ID" value="NYF99698.1"/>
    <property type="molecule type" value="Genomic_DNA"/>
</dbReference>
<dbReference type="Proteomes" id="UP000554054">
    <property type="component" value="Unassembled WGS sequence"/>
</dbReference>
<accession>A0A852VUL6</accession>
<organism evidence="2 3">
    <name type="scientific">Janibacter cremeus</name>
    <dbReference type="NCBI Taxonomy" id="1285192"/>
    <lineage>
        <taxon>Bacteria</taxon>
        <taxon>Bacillati</taxon>
        <taxon>Actinomycetota</taxon>
        <taxon>Actinomycetes</taxon>
        <taxon>Micrococcales</taxon>
        <taxon>Intrasporangiaceae</taxon>
        <taxon>Janibacter</taxon>
    </lineage>
</organism>
<name>A0A852VUL6_9MICO</name>
<dbReference type="AlphaFoldDB" id="A0A852VUL6"/>